<reference evidence="2 3" key="1">
    <citation type="submission" date="2014-12" db="EMBL/GenBank/DDBJ databases">
        <title>Isolation of bacteria from lake water.</title>
        <authorList>
            <person name="Sheng K.-Y."/>
            <person name="Chin P.-S."/>
            <person name="Chan K.-G."/>
            <person name="Tan G.S."/>
        </authorList>
    </citation>
    <scope>NUCLEOTIDE SEQUENCE [LARGE SCALE GENOMIC DNA]</scope>
    <source>
        <strain evidence="2 3">KY4</strain>
    </source>
</reference>
<evidence type="ECO:0000313" key="3">
    <source>
        <dbReference type="Proteomes" id="UP000032566"/>
    </source>
</evidence>
<dbReference type="STRING" id="80878.RP29_13885"/>
<sequence length="318" mass="33156">MSLFSWFSRKPAPPKAKPRSAGAEPSGLLNADATVPLAPGRPGQPLLQPVPPEHAANRKNERMERRELLYTVVRDAMVRAGVLSASYKFKVLSLDQRGRQFLVMMDLAREYGGETARLSEIEALIAQTAKTRYDILVTAVYWRINDHVAVGLPQKGITPTTVPSAAAPQGVVRKPVPAPVPAAPAPVAAPASSLLFPAEPAARFPTTPTALGRTPSGTTAPAPLLPASNTGPAPLAPASAPARFEPIEADEVAAFKRALADAAGRAPVAPAAAARPGVAVRSGPLLPPSHSTDFADTEMPGSDGQSTALSTTQYGELN</sequence>
<evidence type="ECO:0000313" key="2">
    <source>
        <dbReference type="EMBL" id="KJA09937.1"/>
    </source>
</evidence>
<dbReference type="OrthoDB" id="8903872at2"/>
<proteinExistence type="predicted"/>
<keyword evidence="3" id="KW-1185">Reference proteome</keyword>
<dbReference type="AlphaFoldDB" id="A0A0D7K7J6"/>
<feature type="region of interest" description="Disordered" evidence="1">
    <location>
        <begin position="280"/>
        <end position="318"/>
    </location>
</feature>
<protein>
    <submittedName>
        <fullName evidence="2">Uncharacterized protein</fullName>
    </submittedName>
</protein>
<name>A0A0D7K7J6_9BURK</name>
<feature type="region of interest" description="Disordered" evidence="1">
    <location>
        <begin position="205"/>
        <end position="238"/>
    </location>
</feature>
<accession>A0A0D7K7J6</accession>
<dbReference type="Proteomes" id="UP000032566">
    <property type="component" value="Unassembled WGS sequence"/>
</dbReference>
<evidence type="ECO:0000256" key="1">
    <source>
        <dbReference type="SAM" id="MobiDB-lite"/>
    </source>
</evidence>
<dbReference type="PATRIC" id="fig|80878.5.peg.2560"/>
<feature type="region of interest" description="Disordered" evidence="1">
    <location>
        <begin position="1"/>
        <end position="59"/>
    </location>
</feature>
<dbReference type="EMBL" id="JXYQ01000045">
    <property type="protein sequence ID" value="KJA09937.1"/>
    <property type="molecule type" value="Genomic_DNA"/>
</dbReference>
<organism evidence="2 3">
    <name type="scientific">Acidovorax temperans</name>
    <dbReference type="NCBI Taxonomy" id="80878"/>
    <lineage>
        <taxon>Bacteria</taxon>
        <taxon>Pseudomonadati</taxon>
        <taxon>Pseudomonadota</taxon>
        <taxon>Betaproteobacteria</taxon>
        <taxon>Burkholderiales</taxon>
        <taxon>Comamonadaceae</taxon>
        <taxon>Acidovorax</taxon>
    </lineage>
</organism>
<comment type="caution">
    <text evidence="2">The sequence shown here is derived from an EMBL/GenBank/DDBJ whole genome shotgun (WGS) entry which is preliminary data.</text>
</comment>
<dbReference type="RefSeq" id="WP_044399546.1">
    <property type="nucleotide sequence ID" value="NZ_CP147774.1"/>
</dbReference>
<gene>
    <name evidence="2" type="ORF">RP29_13885</name>
</gene>
<feature type="compositionally biased region" description="Polar residues" evidence="1">
    <location>
        <begin position="303"/>
        <end position="318"/>
    </location>
</feature>